<protein>
    <recommendedName>
        <fullName evidence="2">YkgJ family cysteine cluster protein</fullName>
    </recommendedName>
</protein>
<accession>X0Y8C9</accession>
<sequence>FLKKEPKYREQEKVFNEMYKDNFALLKKSDDGLCVLLDKSTMKCTIYKYRPKVCKDYTTSRCVKIRKLKQ</sequence>
<gene>
    <name evidence="1" type="ORF">S01H1_64945</name>
</gene>
<proteinExistence type="predicted"/>
<reference evidence="1" key="1">
    <citation type="journal article" date="2014" name="Front. Microbiol.">
        <title>High frequency of phylogenetically diverse reductive dehalogenase-homologous genes in deep subseafloor sedimentary metagenomes.</title>
        <authorList>
            <person name="Kawai M."/>
            <person name="Futagami T."/>
            <person name="Toyoda A."/>
            <person name="Takaki Y."/>
            <person name="Nishi S."/>
            <person name="Hori S."/>
            <person name="Arai W."/>
            <person name="Tsubouchi T."/>
            <person name="Morono Y."/>
            <person name="Uchiyama I."/>
            <person name="Ito T."/>
            <person name="Fujiyama A."/>
            <person name="Inagaki F."/>
            <person name="Takami H."/>
        </authorList>
    </citation>
    <scope>NUCLEOTIDE SEQUENCE</scope>
    <source>
        <strain evidence="1">Expedition CK06-06</strain>
    </source>
</reference>
<feature type="non-terminal residue" evidence="1">
    <location>
        <position position="1"/>
    </location>
</feature>
<evidence type="ECO:0000313" key="1">
    <source>
        <dbReference type="EMBL" id="GAG33156.1"/>
    </source>
</evidence>
<dbReference type="EMBL" id="BARS01042839">
    <property type="protein sequence ID" value="GAG33156.1"/>
    <property type="molecule type" value="Genomic_DNA"/>
</dbReference>
<evidence type="ECO:0008006" key="2">
    <source>
        <dbReference type="Google" id="ProtNLM"/>
    </source>
</evidence>
<comment type="caution">
    <text evidence="1">The sequence shown here is derived from an EMBL/GenBank/DDBJ whole genome shotgun (WGS) entry which is preliminary data.</text>
</comment>
<dbReference type="AlphaFoldDB" id="X0Y8C9"/>
<name>X0Y8C9_9ZZZZ</name>
<organism evidence="1">
    <name type="scientific">marine sediment metagenome</name>
    <dbReference type="NCBI Taxonomy" id="412755"/>
    <lineage>
        <taxon>unclassified sequences</taxon>
        <taxon>metagenomes</taxon>
        <taxon>ecological metagenomes</taxon>
    </lineage>
</organism>
<dbReference type="InterPro" id="IPR005358">
    <property type="entry name" value="Puta_zinc/iron-chelating_dom"/>
</dbReference>
<dbReference type="Pfam" id="PF03692">
    <property type="entry name" value="CxxCxxCC"/>
    <property type="match status" value="1"/>
</dbReference>